<dbReference type="KEGG" id="cyj:Cyan7822_4415"/>
<dbReference type="RefSeq" id="WP_013324392.1">
    <property type="nucleotide sequence ID" value="NC_014501.1"/>
</dbReference>
<evidence type="ECO:0000313" key="3">
    <source>
        <dbReference type="Proteomes" id="UP000008206"/>
    </source>
</evidence>
<dbReference type="InterPro" id="IPR045063">
    <property type="entry name" value="Dynamin_N"/>
</dbReference>
<reference evidence="3" key="1">
    <citation type="journal article" date="2011" name="MBio">
        <title>Novel metabolic attributes of the genus Cyanothece, comprising a group of unicellular nitrogen-fixing Cyanobacteria.</title>
        <authorList>
            <person name="Bandyopadhyay A."/>
            <person name="Elvitigala T."/>
            <person name="Welsh E."/>
            <person name="Stockel J."/>
            <person name="Liberton M."/>
            <person name="Min H."/>
            <person name="Sherman L.A."/>
            <person name="Pakrasi H.B."/>
        </authorList>
    </citation>
    <scope>NUCLEOTIDE SEQUENCE [LARGE SCALE GENOMIC DNA]</scope>
    <source>
        <strain evidence="3">PCC 7822</strain>
    </source>
</reference>
<dbReference type="PANTHER" id="PTHR43681:SF1">
    <property type="entry name" value="SARCALUMENIN"/>
    <property type="match status" value="1"/>
</dbReference>
<protein>
    <submittedName>
        <fullName evidence="2">GTP-binding protein HSR1-related protein</fullName>
    </submittedName>
</protein>
<dbReference type="Proteomes" id="UP000008206">
    <property type="component" value="Chromosome"/>
</dbReference>
<dbReference type="STRING" id="497965.Cyan7822_4415"/>
<dbReference type="HOGENOM" id="CLU_031445_1_0_3"/>
<evidence type="ECO:0000313" key="2">
    <source>
        <dbReference type="EMBL" id="ADN16329.1"/>
    </source>
</evidence>
<keyword evidence="3" id="KW-1185">Reference proteome</keyword>
<dbReference type="SUPFAM" id="SSF52540">
    <property type="entry name" value="P-loop containing nucleoside triphosphate hydrolases"/>
    <property type="match status" value="1"/>
</dbReference>
<name>E0UB84_GLOV7</name>
<evidence type="ECO:0000259" key="1">
    <source>
        <dbReference type="Pfam" id="PF00350"/>
    </source>
</evidence>
<accession>E0UB84</accession>
<dbReference type="InterPro" id="IPR051943">
    <property type="entry name" value="TRAFAC_Dynamin-like_GTPase"/>
</dbReference>
<dbReference type="InterPro" id="IPR027417">
    <property type="entry name" value="P-loop_NTPase"/>
</dbReference>
<organism evidence="2 3">
    <name type="scientific">Gloeothece verrucosa (strain PCC 7822)</name>
    <name type="common">Cyanothece sp. (strain PCC 7822)</name>
    <dbReference type="NCBI Taxonomy" id="497965"/>
    <lineage>
        <taxon>Bacteria</taxon>
        <taxon>Bacillati</taxon>
        <taxon>Cyanobacteriota</taxon>
        <taxon>Cyanophyceae</taxon>
        <taxon>Oscillatoriophycideae</taxon>
        <taxon>Chroococcales</taxon>
        <taxon>Aphanothecaceae</taxon>
        <taxon>Gloeothece</taxon>
        <taxon>Gloeothece verrucosa</taxon>
    </lineage>
</organism>
<dbReference type="EMBL" id="CP002198">
    <property type="protein sequence ID" value="ADN16329.1"/>
    <property type="molecule type" value="Genomic_DNA"/>
</dbReference>
<gene>
    <name evidence="2" type="ordered locus">Cyan7822_4415</name>
</gene>
<dbReference type="eggNOG" id="COG0699">
    <property type="taxonomic scope" value="Bacteria"/>
</dbReference>
<sequence length="530" mass="60412">MNEITSLENEVELLLTRAINSTANYPALENFHHLLKQCQDRLKQPMRIAIVGVIKAGKSTLMNALLGDKVVATGSVEATFNINWLRYGNQPSLKVHFKDQYQRPPETKSIEELTALTLRAKENSQYFLSIKYIEVFYPQEMLKIFNIIDTPGLKSFYEEDSKNTQEFLQLCGDELTQVTQEQAAQADAVLYLFSQAIGLQDAQTVEAFQGPLVNNATPINAIGALTKVDMYASDPNITDPMAEGEKNSQRLMQNTQVNRLFYTIYPICGLLAEGAQTLTAKHWDILLKLKQQLPEKKFRSISRYYGKFTGDYNSEEVPISKKDREEIINQLGLYGISLAYDLISSGVNTLEQLQEELMKKTGIPELRHLILSHFGHRAFLIKLGTVLGQITTAYFQERQRLKGTQLQILEEIAGQFDTLQAQEQAFQELNVLRSYYEKKLDFDEQEEKQLLQITGENGNSCGERLGMEQGEQATVTEMLLVAEERMRYWTQRANDYMAGDRATLAAAKVLARSYERILYRVQKAKDNLYI</sequence>
<dbReference type="PANTHER" id="PTHR43681">
    <property type="entry name" value="TRANSMEMBRANE GTPASE FZO"/>
    <property type="match status" value="1"/>
</dbReference>
<feature type="domain" description="Dynamin N-terminal" evidence="1">
    <location>
        <begin position="48"/>
        <end position="194"/>
    </location>
</feature>
<dbReference type="Gene3D" id="3.40.50.300">
    <property type="entry name" value="P-loop containing nucleotide triphosphate hydrolases"/>
    <property type="match status" value="1"/>
</dbReference>
<dbReference type="AlphaFoldDB" id="E0UB84"/>
<proteinExistence type="predicted"/>
<dbReference type="Pfam" id="PF00350">
    <property type="entry name" value="Dynamin_N"/>
    <property type="match status" value="1"/>
</dbReference>